<dbReference type="SMART" id="SM00213">
    <property type="entry name" value="UBQ"/>
    <property type="match status" value="3"/>
</dbReference>
<evidence type="ECO:0000259" key="1">
    <source>
        <dbReference type="PROSITE" id="PS50053"/>
    </source>
</evidence>
<feature type="domain" description="Ubiquitin-like" evidence="1">
    <location>
        <begin position="1"/>
        <end position="70"/>
    </location>
</feature>
<dbReference type="InterPro" id="IPR029071">
    <property type="entry name" value="Ubiquitin-like_domsf"/>
</dbReference>
<dbReference type="Gene3D" id="3.10.20.90">
    <property type="entry name" value="Phosphatidylinositol 3-kinase Catalytic Subunit, Chain A, domain 1"/>
    <property type="match status" value="3"/>
</dbReference>
<keyword evidence="3" id="KW-1185">Reference proteome</keyword>
<dbReference type="EMBL" id="CAJVPK010000428">
    <property type="protein sequence ID" value="CAG8509042.1"/>
    <property type="molecule type" value="Genomic_DNA"/>
</dbReference>
<evidence type="ECO:0000313" key="3">
    <source>
        <dbReference type="Proteomes" id="UP000789706"/>
    </source>
</evidence>
<dbReference type="InterPro" id="IPR050158">
    <property type="entry name" value="Ubiquitin_ubiquitin-like"/>
</dbReference>
<feature type="domain" description="Ubiquitin-like" evidence="1">
    <location>
        <begin position="162"/>
        <end position="234"/>
    </location>
</feature>
<reference evidence="2" key="1">
    <citation type="submission" date="2021-06" db="EMBL/GenBank/DDBJ databases">
        <authorList>
            <person name="Kallberg Y."/>
            <person name="Tangrot J."/>
            <person name="Rosling A."/>
        </authorList>
    </citation>
    <scope>NUCLEOTIDE SEQUENCE</scope>
    <source>
        <strain evidence="2">AZ414A</strain>
    </source>
</reference>
<dbReference type="SUPFAM" id="SSF54236">
    <property type="entry name" value="Ubiquitin-like"/>
    <property type="match status" value="3"/>
</dbReference>
<evidence type="ECO:0000313" key="2">
    <source>
        <dbReference type="EMBL" id="CAG8509042.1"/>
    </source>
</evidence>
<dbReference type="InterPro" id="IPR000626">
    <property type="entry name" value="Ubiquitin-like_dom"/>
</dbReference>
<organism evidence="2 3">
    <name type="scientific">Diversispora eburnea</name>
    <dbReference type="NCBI Taxonomy" id="1213867"/>
    <lineage>
        <taxon>Eukaryota</taxon>
        <taxon>Fungi</taxon>
        <taxon>Fungi incertae sedis</taxon>
        <taxon>Mucoromycota</taxon>
        <taxon>Glomeromycotina</taxon>
        <taxon>Glomeromycetes</taxon>
        <taxon>Diversisporales</taxon>
        <taxon>Diversisporaceae</taxon>
        <taxon>Diversispora</taxon>
    </lineage>
</organism>
<dbReference type="Pfam" id="PF00240">
    <property type="entry name" value="ubiquitin"/>
    <property type="match status" value="3"/>
</dbReference>
<sequence>MKIYINSNRGDIIQLNNTEEKSSIFNLKKSIEKALGVPTEDQKLFFFSEALENDKELSDYKICTESTLHLKFIVQNNIQVNVEINNYTPPIRKNLKFDVKPTNTIYELKQKIPCKALFTRLFFFGEQLRDDRTLESYKICDESTLCCTIFDDQTFAFSSNSFFIFVKTSTSELLNVKIFSDNTIAEIKEILHREEGFPKDNQILCYNQFELDDEKTISDYYIYPNCTINLTHKKLY</sequence>
<dbReference type="Proteomes" id="UP000789706">
    <property type="component" value="Unassembled WGS sequence"/>
</dbReference>
<dbReference type="PANTHER" id="PTHR10666">
    <property type="entry name" value="UBIQUITIN"/>
    <property type="match status" value="1"/>
</dbReference>
<proteinExistence type="predicted"/>
<dbReference type="AlphaFoldDB" id="A0A9N8ZWL9"/>
<gene>
    <name evidence="2" type="ORF">DEBURN_LOCUS5077</name>
</gene>
<comment type="caution">
    <text evidence="2">The sequence shown here is derived from an EMBL/GenBank/DDBJ whole genome shotgun (WGS) entry which is preliminary data.</text>
</comment>
<dbReference type="PROSITE" id="PS50053">
    <property type="entry name" value="UBIQUITIN_2"/>
    <property type="match status" value="3"/>
</dbReference>
<dbReference type="CDD" id="cd17039">
    <property type="entry name" value="Ubl_ubiquitin_like"/>
    <property type="match status" value="3"/>
</dbReference>
<name>A0A9N8ZWL9_9GLOM</name>
<feature type="domain" description="Ubiquitin-like" evidence="1">
    <location>
        <begin position="78"/>
        <end position="145"/>
    </location>
</feature>
<protein>
    <submittedName>
        <fullName evidence="2">11652_t:CDS:1</fullName>
    </submittedName>
</protein>
<accession>A0A9N8ZWL9</accession>
<dbReference type="OrthoDB" id="2309662at2759"/>